<keyword evidence="3 5" id="KW-0663">Pyridoxal phosphate</keyword>
<dbReference type="SUPFAM" id="SSF50621">
    <property type="entry name" value="Alanine racemase C-terminal domain-like"/>
    <property type="match status" value="1"/>
</dbReference>
<dbReference type="HAMAP" id="MF_01201">
    <property type="entry name" value="Ala_racemase"/>
    <property type="match status" value="1"/>
</dbReference>
<dbReference type="InterPro" id="IPR001608">
    <property type="entry name" value="Ala_racemase_N"/>
</dbReference>
<evidence type="ECO:0000256" key="2">
    <source>
        <dbReference type="ARBA" id="ARBA00001933"/>
    </source>
</evidence>
<dbReference type="InterPro" id="IPR020622">
    <property type="entry name" value="Ala_racemase_pyridoxalP-BS"/>
</dbReference>
<dbReference type="NCBIfam" id="TIGR00492">
    <property type="entry name" value="alr"/>
    <property type="match status" value="1"/>
</dbReference>
<dbReference type="PRINTS" id="PR00992">
    <property type="entry name" value="ALARACEMASE"/>
</dbReference>
<dbReference type="GO" id="GO:0030170">
    <property type="term" value="F:pyridoxal phosphate binding"/>
    <property type="evidence" value="ECO:0007669"/>
    <property type="project" value="UniProtKB-UniRule"/>
</dbReference>
<dbReference type="SUPFAM" id="SSF51419">
    <property type="entry name" value="PLP-binding barrel"/>
    <property type="match status" value="1"/>
</dbReference>
<feature type="binding site" evidence="5 7">
    <location>
        <position position="319"/>
    </location>
    <ligand>
        <name>substrate</name>
    </ligand>
</feature>
<dbReference type="EMBL" id="DVJP01000023">
    <property type="protein sequence ID" value="HIS75719.1"/>
    <property type="molecule type" value="Genomic_DNA"/>
</dbReference>
<dbReference type="GO" id="GO:0008784">
    <property type="term" value="F:alanine racemase activity"/>
    <property type="evidence" value="ECO:0007669"/>
    <property type="project" value="UniProtKB-UniRule"/>
</dbReference>
<feature type="modified residue" description="N6-(pyridoxal phosphate)lysine" evidence="5 6">
    <location>
        <position position="38"/>
    </location>
</feature>
<dbReference type="Gene3D" id="3.20.20.10">
    <property type="entry name" value="Alanine racemase"/>
    <property type="match status" value="1"/>
</dbReference>
<dbReference type="CDD" id="cd00430">
    <property type="entry name" value="PLPDE_III_AR"/>
    <property type="match status" value="1"/>
</dbReference>
<evidence type="ECO:0000256" key="1">
    <source>
        <dbReference type="ARBA" id="ARBA00000316"/>
    </source>
</evidence>
<dbReference type="Pfam" id="PF01168">
    <property type="entry name" value="Ala_racemase_N"/>
    <property type="match status" value="1"/>
</dbReference>
<evidence type="ECO:0000313" key="9">
    <source>
        <dbReference type="EMBL" id="HIS75719.1"/>
    </source>
</evidence>
<dbReference type="InterPro" id="IPR009006">
    <property type="entry name" value="Ala_racemase/Decarboxylase_C"/>
</dbReference>
<comment type="catalytic activity">
    <reaction evidence="1 5">
        <text>L-alanine = D-alanine</text>
        <dbReference type="Rhea" id="RHEA:20249"/>
        <dbReference type="ChEBI" id="CHEBI:57416"/>
        <dbReference type="ChEBI" id="CHEBI:57972"/>
        <dbReference type="EC" id="5.1.1.1"/>
    </reaction>
</comment>
<dbReference type="Pfam" id="PF00842">
    <property type="entry name" value="Ala_racemase_C"/>
    <property type="match status" value="1"/>
</dbReference>
<keyword evidence="4 5" id="KW-0413">Isomerase</keyword>
<dbReference type="FunFam" id="2.40.37.10:FF:000006">
    <property type="entry name" value="Alanine racemase"/>
    <property type="match status" value="1"/>
</dbReference>
<dbReference type="SMART" id="SM01005">
    <property type="entry name" value="Ala_racemase_C"/>
    <property type="match status" value="1"/>
</dbReference>
<comment type="cofactor">
    <cofactor evidence="2 5 6">
        <name>pyridoxal 5'-phosphate</name>
        <dbReference type="ChEBI" id="CHEBI:597326"/>
    </cofactor>
</comment>
<dbReference type="InterPro" id="IPR029066">
    <property type="entry name" value="PLP-binding_barrel"/>
</dbReference>
<dbReference type="Gene3D" id="2.40.37.10">
    <property type="entry name" value="Lyase, Ornithine Decarboxylase, Chain A, domain 1"/>
    <property type="match status" value="1"/>
</dbReference>
<dbReference type="InterPro" id="IPR011079">
    <property type="entry name" value="Ala_racemase_C"/>
</dbReference>
<evidence type="ECO:0000256" key="6">
    <source>
        <dbReference type="PIRSR" id="PIRSR600821-50"/>
    </source>
</evidence>
<evidence type="ECO:0000259" key="8">
    <source>
        <dbReference type="SMART" id="SM01005"/>
    </source>
</evidence>
<dbReference type="GO" id="GO:0005829">
    <property type="term" value="C:cytosol"/>
    <property type="evidence" value="ECO:0007669"/>
    <property type="project" value="TreeGrafter"/>
</dbReference>
<evidence type="ECO:0000256" key="7">
    <source>
        <dbReference type="PIRSR" id="PIRSR600821-52"/>
    </source>
</evidence>
<proteinExistence type="inferred from homology"/>
<dbReference type="GO" id="GO:0030632">
    <property type="term" value="P:D-alanine biosynthetic process"/>
    <property type="evidence" value="ECO:0007669"/>
    <property type="project" value="UniProtKB-UniRule"/>
</dbReference>
<dbReference type="PROSITE" id="PS00395">
    <property type="entry name" value="ALANINE_RACEMASE"/>
    <property type="match status" value="1"/>
</dbReference>
<evidence type="ECO:0000256" key="4">
    <source>
        <dbReference type="ARBA" id="ARBA00023235"/>
    </source>
</evidence>
<dbReference type="InterPro" id="IPR000821">
    <property type="entry name" value="Ala_racemase"/>
</dbReference>
<organism evidence="9 10">
    <name type="scientific">Candidatus Merdivicinus excrementipullorum</name>
    <dbReference type="NCBI Taxonomy" id="2840867"/>
    <lineage>
        <taxon>Bacteria</taxon>
        <taxon>Bacillati</taxon>
        <taxon>Bacillota</taxon>
        <taxon>Clostridia</taxon>
        <taxon>Eubacteriales</taxon>
        <taxon>Oscillospiraceae</taxon>
        <taxon>Oscillospiraceae incertae sedis</taxon>
        <taxon>Candidatus Merdivicinus</taxon>
    </lineage>
</organism>
<protein>
    <recommendedName>
        <fullName evidence="5">Alanine racemase</fullName>
        <ecNumber evidence="5">5.1.1.1</ecNumber>
    </recommendedName>
</protein>
<feature type="domain" description="Alanine racemase C-terminal" evidence="8">
    <location>
        <begin position="250"/>
        <end position="378"/>
    </location>
</feature>
<dbReference type="EC" id="5.1.1.1" evidence="5"/>
<evidence type="ECO:0000313" key="10">
    <source>
        <dbReference type="Proteomes" id="UP000824002"/>
    </source>
</evidence>
<comment type="caution">
    <text evidence="9">The sequence shown here is derived from an EMBL/GenBank/DDBJ whole genome shotgun (WGS) entry which is preliminary data.</text>
</comment>
<accession>A0A9D1FLD9</accession>
<dbReference type="PANTHER" id="PTHR30511">
    <property type="entry name" value="ALANINE RACEMASE"/>
    <property type="match status" value="1"/>
</dbReference>
<evidence type="ECO:0000256" key="3">
    <source>
        <dbReference type="ARBA" id="ARBA00022898"/>
    </source>
</evidence>
<dbReference type="FunFam" id="3.20.20.10:FF:000002">
    <property type="entry name" value="Alanine racemase"/>
    <property type="match status" value="1"/>
</dbReference>
<comment type="pathway">
    <text evidence="5">Amino-acid biosynthesis; D-alanine biosynthesis; D-alanine from L-alanine: step 1/1.</text>
</comment>
<dbReference type="PANTHER" id="PTHR30511:SF0">
    <property type="entry name" value="ALANINE RACEMASE, CATABOLIC-RELATED"/>
    <property type="match status" value="1"/>
</dbReference>
<sequence length="395" mass="43537">MEFFKRTWAEIDLDALDFNVESIRKLLPDGTQMMAVVKADAYGHGDRMVSRELSRKGVQWFGVSNLEEGASLRAAGVEGEILIFGFTPPSMAKELAGFGISQAVLNAEYARELNEYAQKAGVKVKGHIKLDTGMGRIGFACQNPEACLDEICACCRLPGLEITGIFSHFSSSDDPSPEGIAYTKMQKERFDAVVAGLAKRGVSIPFRHLQNSAGIVSYPECRYEAVRAGVILYGQPLPFLLGHSLPLKPVMSLCSTVAMVKTVRPGECISYSRTFTAPREMRVATIPIGYADGYLRAFSNRADVLIRGKRARVIGNVCMDQLMVDVTHIPDVQVEDRVTLAGRDGQEEITFSELADLAGTIHYELLCLVGKRVPRVYIRGGEIVKVWDMNRFDRG</sequence>
<dbReference type="Proteomes" id="UP000824002">
    <property type="component" value="Unassembled WGS sequence"/>
</dbReference>
<comment type="similarity">
    <text evidence="5">Belongs to the alanine racemase family.</text>
</comment>
<reference evidence="9" key="1">
    <citation type="submission" date="2020-10" db="EMBL/GenBank/DDBJ databases">
        <authorList>
            <person name="Gilroy R."/>
        </authorList>
    </citation>
    <scope>NUCLEOTIDE SEQUENCE</scope>
    <source>
        <strain evidence="9">CHK199-13235</strain>
    </source>
</reference>
<evidence type="ECO:0000256" key="5">
    <source>
        <dbReference type="HAMAP-Rule" id="MF_01201"/>
    </source>
</evidence>
<dbReference type="AlphaFoldDB" id="A0A9D1FLD9"/>
<comment type="function">
    <text evidence="5">Catalyzes the interconversion of L-alanine and D-alanine. May also act on other amino acids.</text>
</comment>
<reference evidence="9" key="2">
    <citation type="journal article" date="2021" name="PeerJ">
        <title>Extensive microbial diversity within the chicken gut microbiome revealed by metagenomics and culture.</title>
        <authorList>
            <person name="Gilroy R."/>
            <person name="Ravi A."/>
            <person name="Getino M."/>
            <person name="Pursley I."/>
            <person name="Horton D.L."/>
            <person name="Alikhan N.F."/>
            <person name="Baker D."/>
            <person name="Gharbi K."/>
            <person name="Hall N."/>
            <person name="Watson M."/>
            <person name="Adriaenssens E.M."/>
            <person name="Foster-Nyarko E."/>
            <person name="Jarju S."/>
            <person name="Secka A."/>
            <person name="Antonio M."/>
            <person name="Oren A."/>
            <person name="Chaudhuri R.R."/>
            <person name="La Ragione R."/>
            <person name="Hildebrand F."/>
            <person name="Pallen M.J."/>
        </authorList>
    </citation>
    <scope>NUCLEOTIDE SEQUENCE</scope>
    <source>
        <strain evidence="9">CHK199-13235</strain>
    </source>
</reference>
<gene>
    <name evidence="9" type="primary">alr</name>
    <name evidence="9" type="ORF">IAB51_02815</name>
</gene>
<feature type="active site" description="Proton acceptor; specific for L-alanine" evidence="5">
    <location>
        <position position="271"/>
    </location>
</feature>
<feature type="binding site" evidence="5 7">
    <location>
        <position position="136"/>
    </location>
    <ligand>
        <name>substrate</name>
    </ligand>
</feature>
<name>A0A9D1FLD9_9FIRM</name>
<feature type="active site" description="Proton acceptor; specific for D-alanine" evidence="5">
    <location>
        <position position="38"/>
    </location>
</feature>